<evidence type="ECO:0000259" key="3">
    <source>
        <dbReference type="Pfam" id="PF05368"/>
    </source>
</evidence>
<dbReference type="Gene3D" id="3.40.50.720">
    <property type="entry name" value="NAD(P)-binding Rossmann-like Domain"/>
    <property type="match status" value="1"/>
</dbReference>
<evidence type="ECO:0000313" key="5">
    <source>
        <dbReference type="Proteomes" id="UP000012174"/>
    </source>
</evidence>
<feature type="domain" description="NmrA-like" evidence="3">
    <location>
        <begin position="5"/>
        <end position="110"/>
    </location>
</feature>
<dbReference type="SUPFAM" id="SSF51735">
    <property type="entry name" value="NAD(P)-binding Rossmann-fold domains"/>
    <property type="match status" value="1"/>
</dbReference>
<dbReference type="InterPro" id="IPR045312">
    <property type="entry name" value="PCBER-like"/>
</dbReference>
<proteinExistence type="predicted"/>
<evidence type="ECO:0000256" key="1">
    <source>
        <dbReference type="ARBA" id="ARBA00022857"/>
    </source>
</evidence>
<evidence type="ECO:0000256" key="2">
    <source>
        <dbReference type="ARBA" id="ARBA00023002"/>
    </source>
</evidence>
<keyword evidence="5" id="KW-1185">Reference proteome</keyword>
<reference evidence="5" key="1">
    <citation type="journal article" date="2013" name="Genome Announc.">
        <title>Draft genome sequence of the grapevine dieback fungus Eutypa lata UCR-EL1.</title>
        <authorList>
            <person name="Blanco-Ulate B."/>
            <person name="Rolshausen P.E."/>
            <person name="Cantu D."/>
        </authorList>
    </citation>
    <scope>NUCLEOTIDE SEQUENCE [LARGE SCALE GENOMIC DNA]</scope>
    <source>
        <strain evidence="5">UCR-EL1</strain>
    </source>
</reference>
<keyword evidence="1" id="KW-0521">NADP</keyword>
<dbReference type="OrthoDB" id="419598at2759"/>
<dbReference type="AlphaFoldDB" id="M7SWJ6"/>
<protein>
    <submittedName>
        <fullName evidence="4">Putative isoflavone reductase family protein</fullName>
    </submittedName>
</protein>
<dbReference type="PANTHER" id="PTHR47706">
    <property type="entry name" value="NMRA-LIKE FAMILY PROTEIN"/>
    <property type="match status" value="1"/>
</dbReference>
<evidence type="ECO:0000313" key="4">
    <source>
        <dbReference type="EMBL" id="EMR68622.1"/>
    </source>
</evidence>
<dbReference type="OMA" id="PEYAKNQ"/>
<dbReference type="GO" id="GO:0016491">
    <property type="term" value="F:oxidoreductase activity"/>
    <property type="evidence" value="ECO:0007669"/>
    <property type="project" value="UniProtKB-KW"/>
</dbReference>
<accession>M7SWJ6</accession>
<dbReference type="KEGG" id="ela:UCREL1_4370"/>
<name>M7SWJ6_EUTLA</name>
<dbReference type="InterPro" id="IPR008030">
    <property type="entry name" value="NmrA-like"/>
</dbReference>
<dbReference type="InterPro" id="IPR051609">
    <property type="entry name" value="NmrA/Isoflavone_reductase-like"/>
</dbReference>
<sequence>MSHVKKVAIVGATGRVGSFMVDELLKLGKHEITAITRTESQAKIPDGVKVAKVSYDDHSSLVAALQGQEVLIITMSVQSPSDTSIKLVEAAAEANVPWILPNEWGCDQTNEALANDILLGPGSRAVRKHIDDLGKSAWIGVACGFWYEFSLGGNPDRYGFDFNERSVTFFDDGTMPLNTTTWPQVGRAVAKLLSLKTYPDGEDDKSPTLSSYKHKFVLVSSFIVSQKDMFESVLRVTGTKPEDWKITHENSAQRYKDGLASMQKGDMSGYVRAMYTRVFYPDGSARLEQGGKKLDNEVLGLPQEDLDEFTKIGIEKESKKIITTRGYDEKTDSR</sequence>
<dbReference type="InterPro" id="IPR036291">
    <property type="entry name" value="NAD(P)-bd_dom_sf"/>
</dbReference>
<gene>
    <name evidence="4" type="ORF">UCREL1_4370</name>
</gene>
<dbReference type="Gene3D" id="3.90.25.10">
    <property type="entry name" value="UDP-galactose 4-epimerase, domain 1"/>
    <property type="match status" value="1"/>
</dbReference>
<dbReference type="Pfam" id="PF05368">
    <property type="entry name" value="NmrA"/>
    <property type="match status" value="1"/>
</dbReference>
<dbReference type="PANTHER" id="PTHR47706:SF7">
    <property type="entry name" value="CIPA-LIKE, PUTATIVE (AFU_ORTHOLOGUE AFUA_1G01630)-RELATED"/>
    <property type="match status" value="1"/>
</dbReference>
<dbReference type="eggNOG" id="ENOG502QTQ8">
    <property type="taxonomic scope" value="Eukaryota"/>
</dbReference>
<dbReference type="Proteomes" id="UP000012174">
    <property type="component" value="Unassembled WGS sequence"/>
</dbReference>
<dbReference type="HOGENOM" id="CLU_044876_1_1_1"/>
<organism evidence="4 5">
    <name type="scientific">Eutypa lata (strain UCR-EL1)</name>
    <name type="common">Grapevine dieback disease fungus</name>
    <name type="synonym">Eutypa armeniacae</name>
    <dbReference type="NCBI Taxonomy" id="1287681"/>
    <lineage>
        <taxon>Eukaryota</taxon>
        <taxon>Fungi</taxon>
        <taxon>Dikarya</taxon>
        <taxon>Ascomycota</taxon>
        <taxon>Pezizomycotina</taxon>
        <taxon>Sordariomycetes</taxon>
        <taxon>Xylariomycetidae</taxon>
        <taxon>Xylariales</taxon>
        <taxon>Diatrypaceae</taxon>
        <taxon>Eutypa</taxon>
    </lineage>
</organism>
<dbReference type="CDD" id="cd05259">
    <property type="entry name" value="PCBER_SDR_a"/>
    <property type="match status" value="1"/>
</dbReference>
<dbReference type="EMBL" id="KB706203">
    <property type="protein sequence ID" value="EMR68622.1"/>
    <property type="molecule type" value="Genomic_DNA"/>
</dbReference>
<keyword evidence="2" id="KW-0560">Oxidoreductase</keyword>